<evidence type="ECO:0000313" key="3">
    <source>
        <dbReference type="Proteomes" id="UP000062043"/>
    </source>
</evidence>
<keyword evidence="2" id="KW-0689">Ribosomal protein</keyword>
<dbReference type="GO" id="GO:0016747">
    <property type="term" value="F:acyltransferase activity, transferring groups other than amino-acyl groups"/>
    <property type="evidence" value="ECO:0007669"/>
    <property type="project" value="InterPro"/>
</dbReference>
<evidence type="ECO:0000313" key="2">
    <source>
        <dbReference type="EMBL" id="AJC72351.1"/>
    </source>
</evidence>
<dbReference type="RefSeq" id="WP_062373252.1">
    <property type="nucleotide sequence ID" value="NZ_CP007140.1"/>
</dbReference>
<organism evidence="2 3">
    <name type="scientific">Thermococcus guaymasensis DSM 11113</name>
    <dbReference type="NCBI Taxonomy" id="1432656"/>
    <lineage>
        <taxon>Archaea</taxon>
        <taxon>Methanobacteriati</taxon>
        <taxon>Methanobacteriota</taxon>
        <taxon>Thermococci</taxon>
        <taxon>Thermococcales</taxon>
        <taxon>Thermococcaceae</taxon>
        <taxon>Thermococcus</taxon>
    </lineage>
</organism>
<dbReference type="STRING" id="1432656.X802_09480"/>
<dbReference type="Proteomes" id="UP000062043">
    <property type="component" value="Chromosome"/>
</dbReference>
<feature type="domain" description="N-acetyltransferase" evidence="1">
    <location>
        <begin position="9"/>
        <end position="175"/>
    </location>
</feature>
<dbReference type="PATRIC" id="fig|1432656.3.peg.1849"/>
<protein>
    <submittedName>
        <fullName evidence="2">Ribosomal protein-serine acetyltransferase RimL</fullName>
    </submittedName>
</protein>
<proteinExistence type="predicted"/>
<dbReference type="GO" id="GO:0005840">
    <property type="term" value="C:ribosome"/>
    <property type="evidence" value="ECO:0007669"/>
    <property type="project" value="UniProtKB-KW"/>
</dbReference>
<dbReference type="AlphaFoldDB" id="A0A0X1KM50"/>
<sequence length="177" mass="20775">MRPIIVKGQRVSLAVPLREDVHLIWKWYNDRAVRKYLTKPHEVFFYEDEMEWYEAIRREKSREKVFAIIKNDSKTLLGLIGLHSIDFHSRNAELGYFLGPEHWGKGYATEAVSLAITYAFDWLNLRKLYARVFGSNLASIRVLEKNGFELVGRLKKHQYVPGEGFVDVLIYELLRGE</sequence>
<dbReference type="InterPro" id="IPR016181">
    <property type="entry name" value="Acyl_CoA_acyltransferase"/>
</dbReference>
<accession>A0A0X1KM50</accession>
<dbReference type="Pfam" id="PF13302">
    <property type="entry name" value="Acetyltransf_3"/>
    <property type="match status" value="1"/>
</dbReference>
<dbReference type="KEGG" id="tgy:X802_09480"/>
<gene>
    <name evidence="2" type="ORF">X802_09480</name>
</gene>
<dbReference type="PANTHER" id="PTHR43328">
    <property type="entry name" value="ACETYLTRANSFERASE-RELATED"/>
    <property type="match status" value="1"/>
</dbReference>
<dbReference type="OrthoDB" id="120213at2157"/>
<name>A0A0X1KM50_9EURY</name>
<dbReference type="EMBL" id="CP007140">
    <property type="protein sequence ID" value="AJC72351.1"/>
    <property type="molecule type" value="Genomic_DNA"/>
</dbReference>
<dbReference type="PROSITE" id="PS51186">
    <property type="entry name" value="GNAT"/>
    <property type="match status" value="1"/>
</dbReference>
<dbReference type="Gene3D" id="3.40.630.30">
    <property type="match status" value="1"/>
</dbReference>
<keyword evidence="2" id="KW-0687">Ribonucleoprotein</keyword>
<dbReference type="PANTHER" id="PTHR43328:SF1">
    <property type="entry name" value="N-ACETYLTRANSFERASE DOMAIN-CONTAINING PROTEIN"/>
    <property type="match status" value="1"/>
</dbReference>
<dbReference type="InterPro" id="IPR000182">
    <property type="entry name" value="GNAT_dom"/>
</dbReference>
<evidence type="ECO:0000259" key="1">
    <source>
        <dbReference type="PROSITE" id="PS51186"/>
    </source>
</evidence>
<dbReference type="SUPFAM" id="SSF55729">
    <property type="entry name" value="Acyl-CoA N-acyltransferases (Nat)"/>
    <property type="match status" value="1"/>
</dbReference>
<reference evidence="2 3" key="1">
    <citation type="submission" date="2014-01" db="EMBL/GenBank/DDBJ databases">
        <title>Genome sequencing of Thermococcus guaymasensis.</title>
        <authorList>
            <person name="Zhang X."/>
            <person name="Alvare G."/>
            <person name="Fristensky B."/>
            <person name="Chen L."/>
            <person name="Suen T."/>
            <person name="Chen Q."/>
            <person name="Ma K."/>
        </authorList>
    </citation>
    <scope>NUCLEOTIDE SEQUENCE [LARGE SCALE GENOMIC DNA]</scope>
    <source>
        <strain evidence="2 3">DSM 11113</strain>
    </source>
</reference>
<dbReference type="GeneID" id="27135879"/>
<keyword evidence="2" id="KW-0808">Transferase</keyword>
<keyword evidence="3" id="KW-1185">Reference proteome</keyword>